<dbReference type="Proteomes" id="UP000292957">
    <property type="component" value="Unassembled WGS sequence"/>
</dbReference>
<gene>
    <name evidence="1" type="ORF">BD311DRAFT_786599</name>
</gene>
<dbReference type="EMBL" id="ML143400">
    <property type="protein sequence ID" value="TBU31203.1"/>
    <property type="molecule type" value="Genomic_DNA"/>
</dbReference>
<dbReference type="AlphaFoldDB" id="A0A4V6MW07"/>
<name>A0A4V6MW07_9APHY</name>
<reference evidence="1" key="1">
    <citation type="submission" date="2019-01" db="EMBL/GenBank/DDBJ databases">
        <title>Draft genome sequences of three monokaryotic isolates of the white-rot basidiomycete fungus Dichomitus squalens.</title>
        <authorList>
            <consortium name="DOE Joint Genome Institute"/>
            <person name="Lopez S.C."/>
            <person name="Andreopoulos B."/>
            <person name="Pangilinan J."/>
            <person name="Lipzen A."/>
            <person name="Riley R."/>
            <person name="Ahrendt S."/>
            <person name="Ng V."/>
            <person name="Barry K."/>
            <person name="Daum C."/>
            <person name="Grigoriev I.V."/>
            <person name="Hilden K.S."/>
            <person name="Makela M.R."/>
            <person name="de Vries R.P."/>
        </authorList>
    </citation>
    <scope>NUCLEOTIDE SEQUENCE [LARGE SCALE GENOMIC DNA]</scope>
    <source>
        <strain evidence="1">OM18370.1</strain>
    </source>
</reference>
<dbReference type="PANTHER" id="PTHR46579">
    <property type="entry name" value="F5/8 TYPE C DOMAIN-CONTAINING PROTEIN-RELATED"/>
    <property type="match status" value="1"/>
</dbReference>
<evidence type="ECO:0000313" key="1">
    <source>
        <dbReference type="EMBL" id="TBU31203.1"/>
    </source>
</evidence>
<proteinExistence type="predicted"/>
<dbReference type="OrthoDB" id="2404451at2759"/>
<protein>
    <submittedName>
        <fullName evidence="1">Uncharacterized protein</fullName>
    </submittedName>
</protein>
<accession>A0A4V6MW07</accession>
<sequence>MHLIFENLIPNLVSLWTGKFKDFPPSDDFVFSPPSIWDAITEASHQSSKTIPSAYGAPVPNIKTQRSHMTAETWSFWAIFVGPVVLRRRFKRKVFYDHFITLVKLIRTCLKLEYTAQDIEDIDSGFNAWVQEFERLYYKGDPSRLSCCTLALHALLHIAHDIRQAGPVWVYWAFAMERYCGRLQSAIKSRRFPWSNLDHFIEIDSLLSLVKYNHHLDIGDTLDISPQSHHGRRVMEKRNTAYPDYTLHSPSEVRAITKSQQTNIARHLSTRYGIALSVARRVIPMTLEHWGKLRISNGGDLIHAHHVVKRPRDGRDASFVRYEDWVDRHARNHRADPDFVAKDFWGQLLNIFVLNIDDSGAYLLGEHSSRRTFFLTEVRRCKIVSKDVLGNMYYREMGTVDVVDLESIQCVVGRIYDRKEWAIVDRSDPLAHASFHVSSQ</sequence>
<dbReference type="PANTHER" id="PTHR46579:SF1">
    <property type="entry name" value="F5_8 TYPE C DOMAIN-CONTAINING PROTEIN"/>
    <property type="match status" value="1"/>
</dbReference>
<organism evidence="1">
    <name type="scientific">Dichomitus squalens</name>
    <dbReference type="NCBI Taxonomy" id="114155"/>
    <lineage>
        <taxon>Eukaryota</taxon>
        <taxon>Fungi</taxon>
        <taxon>Dikarya</taxon>
        <taxon>Basidiomycota</taxon>
        <taxon>Agaricomycotina</taxon>
        <taxon>Agaricomycetes</taxon>
        <taxon>Polyporales</taxon>
        <taxon>Polyporaceae</taxon>
        <taxon>Dichomitus</taxon>
    </lineage>
</organism>